<dbReference type="FunFam" id="3.30.40.10:FF:000442">
    <property type="entry name" value="RING-type E3 ubiquitin transferase"/>
    <property type="match status" value="1"/>
</dbReference>
<dbReference type="SUPFAM" id="SSF57850">
    <property type="entry name" value="RING/U-box"/>
    <property type="match status" value="1"/>
</dbReference>
<gene>
    <name evidence="7" type="ORF">LTRI10_LOCUS9720</name>
</gene>
<name>A0AAV2D0V0_9ROSI</name>
<dbReference type="Pfam" id="PF04564">
    <property type="entry name" value="U-box"/>
    <property type="match status" value="1"/>
</dbReference>
<evidence type="ECO:0000313" key="7">
    <source>
        <dbReference type="EMBL" id="CAL1362992.1"/>
    </source>
</evidence>
<dbReference type="EMBL" id="OZ034814">
    <property type="protein sequence ID" value="CAL1362992.1"/>
    <property type="molecule type" value="Genomic_DNA"/>
</dbReference>
<protein>
    <recommendedName>
        <fullName evidence="5 6">U-box domain-containing protein</fullName>
        <ecNumber evidence="5">2.3.2.27</ecNumber>
    </recommendedName>
    <alternativeName>
        <fullName evidence="5">RING-type E3 ubiquitin transferase PUB</fullName>
    </alternativeName>
</protein>
<evidence type="ECO:0000256" key="1">
    <source>
        <dbReference type="ARBA" id="ARBA00000900"/>
    </source>
</evidence>
<organism evidence="7 8">
    <name type="scientific">Linum trigynum</name>
    <dbReference type="NCBI Taxonomy" id="586398"/>
    <lineage>
        <taxon>Eukaryota</taxon>
        <taxon>Viridiplantae</taxon>
        <taxon>Streptophyta</taxon>
        <taxon>Embryophyta</taxon>
        <taxon>Tracheophyta</taxon>
        <taxon>Spermatophyta</taxon>
        <taxon>Magnoliopsida</taxon>
        <taxon>eudicotyledons</taxon>
        <taxon>Gunneridae</taxon>
        <taxon>Pentapetalae</taxon>
        <taxon>rosids</taxon>
        <taxon>fabids</taxon>
        <taxon>Malpighiales</taxon>
        <taxon>Linaceae</taxon>
        <taxon>Linum</taxon>
    </lineage>
</organism>
<evidence type="ECO:0000313" key="8">
    <source>
        <dbReference type="Proteomes" id="UP001497516"/>
    </source>
</evidence>
<dbReference type="InterPro" id="IPR016024">
    <property type="entry name" value="ARM-type_fold"/>
</dbReference>
<feature type="domain" description="U-box" evidence="6">
    <location>
        <begin position="11"/>
        <end position="85"/>
    </location>
</feature>
<comment type="function">
    <text evidence="5">Functions as an E3 ubiquitin ligase.</text>
</comment>
<dbReference type="GO" id="GO:0061630">
    <property type="term" value="F:ubiquitin protein ligase activity"/>
    <property type="evidence" value="ECO:0007669"/>
    <property type="project" value="UniProtKB-UniRule"/>
</dbReference>
<dbReference type="Gene3D" id="3.30.40.10">
    <property type="entry name" value="Zinc/RING finger domain, C3HC4 (zinc finger)"/>
    <property type="match status" value="1"/>
</dbReference>
<dbReference type="CDD" id="cd16664">
    <property type="entry name" value="RING-Ubox_PUB"/>
    <property type="match status" value="1"/>
</dbReference>
<evidence type="ECO:0000259" key="6">
    <source>
        <dbReference type="PROSITE" id="PS51698"/>
    </source>
</evidence>
<dbReference type="InterPro" id="IPR045210">
    <property type="entry name" value="RING-Ubox_PUB"/>
</dbReference>
<dbReference type="InterPro" id="IPR011989">
    <property type="entry name" value="ARM-like"/>
</dbReference>
<dbReference type="GO" id="GO:0016567">
    <property type="term" value="P:protein ubiquitination"/>
    <property type="evidence" value="ECO:0007669"/>
    <property type="project" value="UniProtKB-UniRule"/>
</dbReference>
<dbReference type="PROSITE" id="PS51698">
    <property type="entry name" value="U_BOX"/>
    <property type="match status" value="1"/>
</dbReference>
<dbReference type="InterPro" id="IPR045185">
    <property type="entry name" value="PUB22/23/24-like"/>
</dbReference>
<keyword evidence="3 5" id="KW-0808">Transferase</keyword>
<dbReference type="InterPro" id="IPR003613">
    <property type="entry name" value="Ubox_domain"/>
</dbReference>
<accession>A0AAV2D0V0</accession>
<comment type="catalytic activity">
    <reaction evidence="1 5">
        <text>S-ubiquitinyl-[E2 ubiquitin-conjugating enzyme]-L-cysteine + [acceptor protein]-L-lysine = [E2 ubiquitin-conjugating enzyme]-L-cysteine + N(6)-ubiquitinyl-[acceptor protein]-L-lysine.</text>
        <dbReference type="EC" id="2.3.2.27"/>
    </reaction>
</comment>
<evidence type="ECO:0000256" key="5">
    <source>
        <dbReference type="RuleBase" id="RU369093"/>
    </source>
</evidence>
<reference evidence="7 8" key="1">
    <citation type="submission" date="2024-04" db="EMBL/GenBank/DDBJ databases">
        <authorList>
            <person name="Fracassetti M."/>
        </authorList>
    </citation>
    <scope>NUCLEOTIDE SEQUENCE [LARGE SCALE GENOMIC DNA]</scope>
</reference>
<dbReference type="PANTHER" id="PTHR22849">
    <property type="entry name" value="WDSAM1 PROTEIN"/>
    <property type="match status" value="1"/>
</dbReference>
<keyword evidence="8" id="KW-1185">Reference proteome</keyword>
<evidence type="ECO:0000256" key="3">
    <source>
        <dbReference type="ARBA" id="ARBA00022679"/>
    </source>
</evidence>
<keyword evidence="4 5" id="KW-0833">Ubl conjugation pathway</keyword>
<evidence type="ECO:0000256" key="2">
    <source>
        <dbReference type="ARBA" id="ARBA00004906"/>
    </source>
</evidence>
<dbReference type="Proteomes" id="UP001497516">
    <property type="component" value="Chromosome 10"/>
</dbReference>
<dbReference type="SMART" id="SM00504">
    <property type="entry name" value="Ubox"/>
    <property type="match status" value="1"/>
</dbReference>
<dbReference type="EC" id="2.3.2.27" evidence="5"/>
<dbReference type="PANTHER" id="PTHR22849:SF163">
    <property type="entry name" value="U-BOX DOMAIN-CONTAINING PROTEIN"/>
    <property type="match status" value="1"/>
</dbReference>
<dbReference type="AlphaFoldDB" id="A0AAV2D0V0"/>
<evidence type="ECO:0000256" key="4">
    <source>
        <dbReference type="ARBA" id="ARBA00022786"/>
    </source>
</evidence>
<dbReference type="Pfam" id="PF25598">
    <property type="entry name" value="ARM_PUB"/>
    <property type="match status" value="1"/>
</dbReference>
<dbReference type="SUPFAM" id="SSF48371">
    <property type="entry name" value="ARM repeat"/>
    <property type="match status" value="1"/>
</dbReference>
<proteinExistence type="predicted"/>
<comment type="pathway">
    <text evidence="2 5">Protein modification; protein ubiquitination.</text>
</comment>
<dbReference type="Gene3D" id="1.25.10.10">
    <property type="entry name" value="Leucine-rich Repeat Variant"/>
    <property type="match status" value="1"/>
</dbReference>
<dbReference type="InterPro" id="IPR058678">
    <property type="entry name" value="ARM_PUB"/>
</dbReference>
<sequence length="421" mass="45827">MGRERDGLYITVPNLFRCPISLDVMKSPVSLTTGVTYDRSSIQKWLETGHDTCPATMQILPSKDFVPNLTLLRLINLWNQSSSSRRPDSAASEDQVRVWIHKIRSAGERKEECLSFLSHVAEYAGCSDYNRRVLVGIEGFVETIVGKIGESEMAVRVLALVSGENGVKEKLHRLLILQSGDRNRLSPLTSTLREAENSSSKIEAVRILDSISIDNESKRFVAETEDLVPVLLSLLLRPGPDPNHLHAAVLSLLISIAVTRSVRIRLVELGLVGFLSRTVSDRSAAAVPLAEKSLKLLSLLSTCPEGRAAISGDPNCVGGIVERLMKVSKPATEDAVAVLWGMCCLFKDGTVAEKAVRNHGVTKVLLVMQSEGEGNVRSMCRELVKALRAGYRGNGCAGAGSSGDGFVVESYDTKTTHIMPY</sequence>
<dbReference type="InterPro" id="IPR013083">
    <property type="entry name" value="Znf_RING/FYVE/PHD"/>
</dbReference>